<reference evidence="15" key="1">
    <citation type="journal article" date="2014" name="Nat. Genet.">
        <title>Genome and transcriptome of the porcine whipworm Trichuris suis.</title>
        <authorList>
            <person name="Jex A.R."/>
            <person name="Nejsum P."/>
            <person name="Schwarz E.M."/>
            <person name="Hu L."/>
            <person name="Young N.D."/>
            <person name="Hall R.S."/>
            <person name="Korhonen P.K."/>
            <person name="Liao S."/>
            <person name="Thamsborg S."/>
            <person name="Xia J."/>
            <person name="Xu P."/>
            <person name="Wang S."/>
            <person name="Scheerlinck J.P."/>
            <person name="Hofmann A."/>
            <person name="Sternberg P.W."/>
            <person name="Wang J."/>
            <person name="Gasser R.B."/>
        </authorList>
    </citation>
    <scope>NUCLEOTIDE SEQUENCE [LARGE SCALE GENOMIC DNA]</scope>
    <source>
        <strain evidence="15">DCEP-RM93F</strain>
    </source>
</reference>
<name>A0A085NS44_9BILA</name>
<feature type="region of interest" description="Disordered" evidence="13">
    <location>
        <begin position="308"/>
        <end position="353"/>
    </location>
</feature>
<dbReference type="GO" id="GO:0004674">
    <property type="term" value="F:protein serine/threonine kinase activity"/>
    <property type="evidence" value="ECO:0007669"/>
    <property type="project" value="UniProtKB-KW"/>
</dbReference>
<dbReference type="PANTHER" id="PTHR45852">
    <property type="entry name" value="SER/THR-PROTEIN KINASE RIO2"/>
    <property type="match status" value="1"/>
</dbReference>
<feature type="compositionally biased region" description="Acidic residues" evidence="13">
    <location>
        <begin position="333"/>
        <end position="353"/>
    </location>
</feature>
<evidence type="ECO:0000256" key="9">
    <source>
        <dbReference type="ARBA" id="ARBA00022840"/>
    </source>
</evidence>
<evidence type="ECO:0000256" key="2">
    <source>
        <dbReference type="ARBA" id="ARBA00009196"/>
    </source>
</evidence>
<evidence type="ECO:0000256" key="8">
    <source>
        <dbReference type="ARBA" id="ARBA00022777"/>
    </source>
</evidence>
<dbReference type="PANTHER" id="PTHR45852:SF1">
    <property type="entry name" value="SERINE_THREONINE-PROTEIN KINASE RIO2"/>
    <property type="match status" value="1"/>
</dbReference>
<evidence type="ECO:0000256" key="10">
    <source>
        <dbReference type="ARBA" id="ARBA00022842"/>
    </source>
</evidence>
<comment type="similarity">
    <text evidence="2">Belongs to the protein kinase superfamily. RIO-type Ser/Thr kinase family.</text>
</comment>
<organism evidence="15">
    <name type="scientific">Trichuris suis</name>
    <name type="common">pig whipworm</name>
    <dbReference type="NCBI Taxonomy" id="68888"/>
    <lineage>
        <taxon>Eukaryota</taxon>
        <taxon>Metazoa</taxon>
        <taxon>Ecdysozoa</taxon>
        <taxon>Nematoda</taxon>
        <taxon>Enoplea</taxon>
        <taxon>Dorylaimia</taxon>
        <taxon>Trichinellida</taxon>
        <taxon>Trichuridae</taxon>
        <taxon>Trichuris</taxon>
    </lineage>
</organism>
<keyword evidence="4" id="KW-0723">Serine/threonine-protein kinase</keyword>
<dbReference type="SUPFAM" id="SSF46785">
    <property type="entry name" value="Winged helix' DNA-binding domain"/>
    <property type="match status" value="1"/>
</dbReference>
<dbReference type="Gene3D" id="1.10.510.10">
    <property type="entry name" value="Transferase(Phosphotransferase) domain 1"/>
    <property type="match status" value="1"/>
</dbReference>
<evidence type="ECO:0000256" key="11">
    <source>
        <dbReference type="ARBA" id="ARBA00047899"/>
    </source>
</evidence>
<dbReference type="GO" id="GO:0005634">
    <property type="term" value="C:nucleus"/>
    <property type="evidence" value="ECO:0007669"/>
    <property type="project" value="TreeGrafter"/>
</dbReference>
<dbReference type="InterPro" id="IPR000687">
    <property type="entry name" value="RIO_kinase"/>
</dbReference>
<sequence length="449" mass="51302">MPRMNVLVIRQATGEDLRLLQAVELGMKNHEYVGEPLVTALAKVRQHGINKRLRSLVQRGLLAYVKQTRREGYRLTFLGYDCLALNALFHQGAVESVGSMIGTGKESDIYLAKSKEERQLVIKFTRLGRSSFRQLRLKRDYHARRSHISWLYLSRISAAKEHAFMQALYDRQFPVPCPVGLNRHCIVMEYVDGVPLAHVNEILNAKELYDQLIDFAVKLAECGLIHCDFNEFNVLVTSEGNPVVIDFPQAVSTKHPNSELYFDRDVEAIARFFANRFNYISQLPLPDLSQIERKCDLDVSLKASGFKGLSESESEEEDVADDGDIVSAADEKSDVDEDSSSEVKCEEEEEDDEECICPEEKDSLAIMARRMDDFRFDEEFSLEGAHSRHGDSSLRGDIDYEKIRRIVKNDMARKMRKREIRSAKAECTRRNATKGVEKNLKKDAEAFFD</sequence>
<evidence type="ECO:0000259" key="14">
    <source>
        <dbReference type="SMART" id="SM00090"/>
    </source>
</evidence>
<dbReference type="GO" id="GO:0005524">
    <property type="term" value="F:ATP binding"/>
    <property type="evidence" value="ECO:0007669"/>
    <property type="project" value="UniProtKB-KW"/>
</dbReference>
<dbReference type="InterPro" id="IPR015285">
    <property type="entry name" value="RIO2_wHTH_N"/>
</dbReference>
<dbReference type="SMART" id="SM00090">
    <property type="entry name" value="RIO"/>
    <property type="match status" value="1"/>
</dbReference>
<dbReference type="InterPro" id="IPR036388">
    <property type="entry name" value="WH-like_DNA-bd_sf"/>
</dbReference>
<dbReference type="EMBL" id="KL367478">
    <property type="protein sequence ID" value="KFD72290.1"/>
    <property type="molecule type" value="Genomic_DNA"/>
</dbReference>
<keyword evidence="5" id="KW-0808">Transferase</keyword>
<dbReference type="OrthoDB" id="10258631at2759"/>
<comment type="catalytic activity">
    <reaction evidence="11">
        <text>L-threonyl-[protein] + ATP = O-phospho-L-threonyl-[protein] + ADP + H(+)</text>
        <dbReference type="Rhea" id="RHEA:46608"/>
        <dbReference type="Rhea" id="RHEA-COMP:11060"/>
        <dbReference type="Rhea" id="RHEA-COMP:11605"/>
        <dbReference type="ChEBI" id="CHEBI:15378"/>
        <dbReference type="ChEBI" id="CHEBI:30013"/>
        <dbReference type="ChEBI" id="CHEBI:30616"/>
        <dbReference type="ChEBI" id="CHEBI:61977"/>
        <dbReference type="ChEBI" id="CHEBI:456216"/>
        <dbReference type="EC" id="2.7.11.1"/>
    </reaction>
</comment>
<dbReference type="Pfam" id="PF09202">
    <property type="entry name" value="Rio2_N"/>
    <property type="match status" value="1"/>
</dbReference>
<keyword evidence="9" id="KW-0067">ATP-binding</keyword>
<dbReference type="FunFam" id="3.30.200.20:FF:000052">
    <property type="entry name" value="Serine/threonine-protein kinase RIO2"/>
    <property type="match status" value="1"/>
</dbReference>
<dbReference type="InterPro" id="IPR036390">
    <property type="entry name" value="WH_DNA-bd_sf"/>
</dbReference>
<dbReference type="GO" id="GO:0030688">
    <property type="term" value="C:preribosome, small subunit precursor"/>
    <property type="evidence" value="ECO:0007669"/>
    <property type="project" value="TreeGrafter"/>
</dbReference>
<keyword evidence="8" id="KW-0418">Kinase</keyword>
<dbReference type="GO" id="GO:0030490">
    <property type="term" value="P:maturation of SSU-rRNA"/>
    <property type="evidence" value="ECO:0007669"/>
    <property type="project" value="TreeGrafter"/>
</dbReference>
<evidence type="ECO:0000256" key="7">
    <source>
        <dbReference type="ARBA" id="ARBA00022741"/>
    </source>
</evidence>
<keyword evidence="6" id="KW-0479">Metal-binding</keyword>
<feature type="domain" description="RIO kinase" evidence="14">
    <location>
        <begin position="66"/>
        <end position="282"/>
    </location>
</feature>
<evidence type="ECO:0000256" key="12">
    <source>
        <dbReference type="ARBA" id="ARBA00048679"/>
    </source>
</evidence>
<evidence type="ECO:0000256" key="5">
    <source>
        <dbReference type="ARBA" id="ARBA00022679"/>
    </source>
</evidence>
<comment type="cofactor">
    <cofactor evidence="1">
        <name>Mg(2+)</name>
        <dbReference type="ChEBI" id="CHEBI:18420"/>
    </cofactor>
</comment>
<dbReference type="Gene3D" id="3.30.200.20">
    <property type="entry name" value="Phosphorylase Kinase, domain 1"/>
    <property type="match status" value="1"/>
</dbReference>
<dbReference type="Proteomes" id="UP000030758">
    <property type="component" value="Unassembled WGS sequence"/>
</dbReference>
<accession>A0A085NS44</accession>
<dbReference type="CDD" id="cd05144">
    <property type="entry name" value="RIO2_C"/>
    <property type="match status" value="1"/>
</dbReference>
<dbReference type="EC" id="2.7.11.1" evidence="3"/>
<keyword evidence="10" id="KW-0460">Magnesium</keyword>
<dbReference type="InterPro" id="IPR011009">
    <property type="entry name" value="Kinase-like_dom_sf"/>
</dbReference>
<evidence type="ECO:0000256" key="3">
    <source>
        <dbReference type="ARBA" id="ARBA00012513"/>
    </source>
</evidence>
<dbReference type="Gene3D" id="1.10.10.10">
    <property type="entry name" value="Winged helix-like DNA-binding domain superfamily/Winged helix DNA-binding domain"/>
    <property type="match status" value="1"/>
</dbReference>
<dbReference type="InterPro" id="IPR030484">
    <property type="entry name" value="Rio2"/>
</dbReference>
<keyword evidence="7" id="KW-0547">Nucleotide-binding</keyword>
<proteinExistence type="inferred from homology"/>
<evidence type="ECO:0000313" key="15">
    <source>
        <dbReference type="EMBL" id="KFD72290.1"/>
    </source>
</evidence>
<dbReference type="GO" id="GO:0046872">
    <property type="term" value="F:metal ion binding"/>
    <property type="evidence" value="ECO:0007669"/>
    <property type="project" value="UniProtKB-KW"/>
</dbReference>
<feature type="compositionally biased region" description="Acidic residues" evidence="13">
    <location>
        <begin position="312"/>
        <end position="324"/>
    </location>
</feature>
<gene>
    <name evidence="15" type="ORF">M514_01298</name>
</gene>
<protein>
    <recommendedName>
        <fullName evidence="3">non-specific serine/threonine protein kinase</fullName>
        <ecNumber evidence="3">2.7.11.1</ecNumber>
    </recommendedName>
</protein>
<dbReference type="AlphaFoldDB" id="A0A085NS44"/>
<comment type="catalytic activity">
    <reaction evidence="12">
        <text>L-seryl-[protein] + ATP = O-phospho-L-seryl-[protein] + ADP + H(+)</text>
        <dbReference type="Rhea" id="RHEA:17989"/>
        <dbReference type="Rhea" id="RHEA-COMP:9863"/>
        <dbReference type="Rhea" id="RHEA-COMP:11604"/>
        <dbReference type="ChEBI" id="CHEBI:15378"/>
        <dbReference type="ChEBI" id="CHEBI:29999"/>
        <dbReference type="ChEBI" id="CHEBI:30616"/>
        <dbReference type="ChEBI" id="CHEBI:83421"/>
        <dbReference type="ChEBI" id="CHEBI:456216"/>
        <dbReference type="EC" id="2.7.11.1"/>
    </reaction>
</comment>
<evidence type="ECO:0000256" key="6">
    <source>
        <dbReference type="ARBA" id="ARBA00022723"/>
    </source>
</evidence>
<dbReference type="InterPro" id="IPR018934">
    <property type="entry name" value="RIO_dom"/>
</dbReference>
<dbReference type="Pfam" id="PF01163">
    <property type="entry name" value="RIO1"/>
    <property type="match status" value="1"/>
</dbReference>
<dbReference type="GO" id="GO:0005829">
    <property type="term" value="C:cytosol"/>
    <property type="evidence" value="ECO:0007669"/>
    <property type="project" value="TreeGrafter"/>
</dbReference>
<dbReference type="SUPFAM" id="SSF56112">
    <property type="entry name" value="Protein kinase-like (PK-like)"/>
    <property type="match status" value="1"/>
</dbReference>
<evidence type="ECO:0000256" key="4">
    <source>
        <dbReference type="ARBA" id="ARBA00022527"/>
    </source>
</evidence>
<evidence type="ECO:0000256" key="13">
    <source>
        <dbReference type="SAM" id="MobiDB-lite"/>
    </source>
</evidence>
<evidence type="ECO:0000256" key="1">
    <source>
        <dbReference type="ARBA" id="ARBA00001946"/>
    </source>
</evidence>